<dbReference type="InterPro" id="IPR013022">
    <property type="entry name" value="Xyl_isomerase-like_TIM-brl"/>
</dbReference>
<dbReference type="PANTHER" id="PTHR12110:SF41">
    <property type="entry name" value="INOSOSE DEHYDRATASE"/>
    <property type="match status" value="1"/>
</dbReference>
<evidence type="ECO:0000313" key="2">
    <source>
        <dbReference type="EMBL" id="HIZ72142.1"/>
    </source>
</evidence>
<dbReference type="PANTHER" id="PTHR12110">
    <property type="entry name" value="HYDROXYPYRUVATE ISOMERASE"/>
    <property type="match status" value="1"/>
</dbReference>
<protein>
    <submittedName>
        <fullName evidence="2">Sugar phosphate isomerase/epimerase</fullName>
    </submittedName>
</protein>
<comment type="caution">
    <text evidence="2">The sequence shown here is derived from an EMBL/GenBank/DDBJ whole genome shotgun (WGS) entry which is preliminary data.</text>
</comment>
<gene>
    <name evidence="2" type="ORF">H9964_01015</name>
</gene>
<dbReference type="SUPFAM" id="SSF51658">
    <property type="entry name" value="Xylose isomerase-like"/>
    <property type="match status" value="1"/>
</dbReference>
<evidence type="ECO:0000313" key="3">
    <source>
        <dbReference type="Proteomes" id="UP000824102"/>
    </source>
</evidence>
<dbReference type="Proteomes" id="UP000824102">
    <property type="component" value="Unassembled WGS sequence"/>
</dbReference>
<proteinExistence type="predicted"/>
<dbReference type="AlphaFoldDB" id="A0A9D2JZ95"/>
<accession>A0A9D2JZ95</accession>
<reference evidence="2" key="1">
    <citation type="journal article" date="2021" name="PeerJ">
        <title>Extensive microbial diversity within the chicken gut microbiome revealed by metagenomics and culture.</title>
        <authorList>
            <person name="Gilroy R."/>
            <person name="Ravi A."/>
            <person name="Getino M."/>
            <person name="Pursley I."/>
            <person name="Horton D.L."/>
            <person name="Alikhan N.F."/>
            <person name="Baker D."/>
            <person name="Gharbi K."/>
            <person name="Hall N."/>
            <person name="Watson M."/>
            <person name="Adriaenssens E.M."/>
            <person name="Foster-Nyarko E."/>
            <person name="Jarju S."/>
            <person name="Secka A."/>
            <person name="Antonio M."/>
            <person name="Oren A."/>
            <person name="Chaudhuri R.R."/>
            <person name="La Ragione R."/>
            <person name="Hildebrand F."/>
            <person name="Pallen M.J."/>
        </authorList>
    </citation>
    <scope>NUCLEOTIDE SEQUENCE</scope>
    <source>
        <strain evidence="2">ChiW7-2402</strain>
    </source>
</reference>
<name>A0A9D2JZ95_9FIRM</name>
<dbReference type="GO" id="GO:0016853">
    <property type="term" value="F:isomerase activity"/>
    <property type="evidence" value="ECO:0007669"/>
    <property type="project" value="UniProtKB-KW"/>
</dbReference>
<organism evidence="2 3">
    <name type="scientific">Candidatus Gallimonas intestinavium</name>
    <dbReference type="NCBI Taxonomy" id="2838603"/>
    <lineage>
        <taxon>Bacteria</taxon>
        <taxon>Bacillati</taxon>
        <taxon>Bacillota</taxon>
        <taxon>Clostridia</taxon>
        <taxon>Candidatus Gallimonas</taxon>
    </lineage>
</organism>
<feature type="domain" description="Xylose isomerase-like TIM barrel" evidence="1">
    <location>
        <begin position="40"/>
        <end position="256"/>
    </location>
</feature>
<evidence type="ECO:0000259" key="1">
    <source>
        <dbReference type="Pfam" id="PF01261"/>
    </source>
</evidence>
<dbReference type="InterPro" id="IPR036237">
    <property type="entry name" value="Xyl_isomerase-like_sf"/>
</dbReference>
<keyword evidence="2" id="KW-0413">Isomerase</keyword>
<dbReference type="Gene3D" id="3.20.20.150">
    <property type="entry name" value="Divalent-metal-dependent TIM barrel enzymes"/>
    <property type="match status" value="1"/>
</dbReference>
<dbReference type="Pfam" id="PF01261">
    <property type="entry name" value="AP_endonuc_2"/>
    <property type="match status" value="1"/>
</dbReference>
<dbReference type="InterPro" id="IPR050312">
    <property type="entry name" value="IolE/XylAMocC-like"/>
</dbReference>
<dbReference type="EMBL" id="DXBB01000019">
    <property type="protein sequence ID" value="HIZ72142.1"/>
    <property type="molecule type" value="Genomic_DNA"/>
</dbReference>
<reference evidence="2" key="2">
    <citation type="submission" date="2021-04" db="EMBL/GenBank/DDBJ databases">
        <authorList>
            <person name="Gilroy R."/>
        </authorList>
    </citation>
    <scope>NUCLEOTIDE SEQUENCE</scope>
    <source>
        <strain evidence="2">ChiW7-2402</strain>
    </source>
</reference>
<sequence>MQAGISTATLFVRRNNEDALALFSEWGVPVAEVFLTSFCEYDPAFARLCAEKKGGVQVHSVHVLNTQFEPQLYAKHPRVTEDAFRLLSRTMECANILGANYYTFHGIARIKRTFREDLERSGEQTRAIAEVCGRYGVALCYENVEWALYDRPGVFSVLKEHCPALRGVLDLKQARITGYDYFDYLKEMGSALSHVHVSDITAEGKMCLPGKGVTDFPLLIRRLRDVGFDGPLLIENYSGDFEREEELKASFEWLSDLAEHSR</sequence>